<proteinExistence type="predicted"/>
<evidence type="ECO:0008006" key="2">
    <source>
        <dbReference type="Google" id="ProtNLM"/>
    </source>
</evidence>
<feature type="non-terminal residue" evidence="1">
    <location>
        <position position="304"/>
    </location>
</feature>
<sequence>SAEGAYQWEQCTKNPGHLEFIPANEFSIDHLPKEYQDLQVYEYIQQLSLLTVKITVKYTSLDRPDGYPFANFRGKRITHSGSGCIRQAGDPYERKVYKETCPCVTCIQSGNPMQMWWDCSIITAKHVVFNEEEAKSTVVEVFYDDEKSKDKVKLLYGVKIVEENTTGDRCEFVCVTHDEKLVDQFRNTPESSLMLHRTFSRGCYPTLGKENANLCVVISHPHGCSKQITIGHWKNCLKQGEDTVRDSEYTPWYESYLAYTYDTPTCPGSSGGSMLILGLWDPRWTYILAGYYFCHTHKSGKVIN</sequence>
<dbReference type="AlphaFoldDB" id="A0A0B6Y8P0"/>
<gene>
    <name evidence="1" type="primary">ORF16949</name>
</gene>
<dbReference type="SUPFAM" id="SSF50494">
    <property type="entry name" value="Trypsin-like serine proteases"/>
    <property type="match status" value="1"/>
</dbReference>
<protein>
    <recommendedName>
        <fullName evidence="2">Peptidase S1 domain-containing protein</fullName>
    </recommendedName>
</protein>
<organism evidence="1">
    <name type="scientific">Arion vulgaris</name>
    <dbReference type="NCBI Taxonomy" id="1028688"/>
    <lineage>
        <taxon>Eukaryota</taxon>
        <taxon>Metazoa</taxon>
        <taxon>Spiralia</taxon>
        <taxon>Lophotrochozoa</taxon>
        <taxon>Mollusca</taxon>
        <taxon>Gastropoda</taxon>
        <taxon>Heterobranchia</taxon>
        <taxon>Euthyneura</taxon>
        <taxon>Panpulmonata</taxon>
        <taxon>Eupulmonata</taxon>
        <taxon>Stylommatophora</taxon>
        <taxon>Helicina</taxon>
        <taxon>Arionoidea</taxon>
        <taxon>Arionidae</taxon>
        <taxon>Arion</taxon>
    </lineage>
</organism>
<reference evidence="1" key="1">
    <citation type="submission" date="2014-12" db="EMBL/GenBank/DDBJ databases">
        <title>Insight into the proteome of Arion vulgaris.</title>
        <authorList>
            <person name="Aradska J."/>
            <person name="Bulat T."/>
            <person name="Smidak R."/>
            <person name="Sarate P."/>
            <person name="Gangsoo J."/>
            <person name="Sialana F."/>
            <person name="Bilban M."/>
            <person name="Lubec G."/>
        </authorList>
    </citation>
    <scope>NUCLEOTIDE SEQUENCE</scope>
    <source>
        <tissue evidence="1">Skin</tissue>
    </source>
</reference>
<dbReference type="EMBL" id="HACG01005608">
    <property type="protein sequence ID" value="CEK52473.1"/>
    <property type="molecule type" value="Transcribed_RNA"/>
</dbReference>
<evidence type="ECO:0000313" key="1">
    <source>
        <dbReference type="EMBL" id="CEK52473.1"/>
    </source>
</evidence>
<accession>A0A0B6Y8P0</accession>
<name>A0A0B6Y8P0_9EUPU</name>
<dbReference type="InterPro" id="IPR009003">
    <property type="entry name" value="Peptidase_S1_PA"/>
</dbReference>
<feature type="non-terminal residue" evidence="1">
    <location>
        <position position="1"/>
    </location>
</feature>